<proteinExistence type="predicted"/>
<sequence length="292" mass="32594">MMRRILFSVPALLAVYAFSAAGSAHAIDPPEAEGVFYADGEAIALTHAHAHLHDNAEGVLDRTPELRILLADREVSREVMEGLIFLPVEEMARQGEVRGLLIQMTPEKPNEINITYLEAPGEPGMSLMNQSFSTSGKDLWEEFMFHPQRVSGSFSEGDIENASGFTFTFSAPVFNEHEVTADLKGKDAKKSPHAAMLQTQFEIMKKGDLDGLRALQTKASKAKMAERMEAMGLTEEKLLQMLQQMIPMQEELLGQIDRVVERGNRATVIYKVEDGQQWTNLVREEGVWKSDN</sequence>
<protein>
    <recommendedName>
        <fullName evidence="4">DUF4412 domain-containing protein</fullName>
    </recommendedName>
</protein>
<comment type="caution">
    <text evidence="2">The sequence shown here is derived from an EMBL/GenBank/DDBJ whole genome shotgun (WGS) entry which is preliminary data.</text>
</comment>
<dbReference type="Proteomes" id="UP000547674">
    <property type="component" value="Unassembled WGS sequence"/>
</dbReference>
<feature type="chain" id="PRO_5031576655" description="DUF4412 domain-containing protein" evidence="1">
    <location>
        <begin position="27"/>
        <end position="292"/>
    </location>
</feature>
<organism evidence="2 3">
    <name type="scientific">Eiseniibacteriota bacterium</name>
    <dbReference type="NCBI Taxonomy" id="2212470"/>
    <lineage>
        <taxon>Bacteria</taxon>
        <taxon>Candidatus Eiseniibacteriota</taxon>
    </lineage>
</organism>
<accession>A0A7Y2H3E1</accession>
<keyword evidence="1" id="KW-0732">Signal</keyword>
<dbReference type="EMBL" id="JABDJR010000582">
    <property type="protein sequence ID" value="NNF07955.1"/>
    <property type="molecule type" value="Genomic_DNA"/>
</dbReference>
<evidence type="ECO:0008006" key="4">
    <source>
        <dbReference type="Google" id="ProtNLM"/>
    </source>
</evidence>
<gene>
    <name evidence="2" type="ORF">HKN21_14420</name>
</gene>
<evidence type="ECO:0000313" key="2">
    <source>
        <dbReference type="EMBL" id="NNF07955.1"/>
    </source>
</evidence>
<feature type="signal peptide" evidence="1">
    <location>
        <begin position="1"/>
        <end position="26"/>
    </location>
</feature>
<reference evidence="2 3" key="1">
    <citation type="submission" date="2020-03" db="EMBL/GenBank/DDBJ databases">
        <title>Metabolic flexibility allows generalist bacteria to become dominant in a frequently disturbed ecosystem.</title>
        <authorList>
            <person name="Chen Y.-J."/>
            <person name="Leung P.M."/>
            <person name="Bay S.K."/>
            <person name="Hugenholtz P."/>
            <person name="Kessler A.J."/>
            <person name="Shelley G."/>
            <person name="Waite D.W."/>
            <person name="Cook P.L."/>
            <person name="Greening C."/>
        </authorList>
    </citation>
    <scope>NUCLEOTIDE SEQUENCE [LARGE SCALE GENOMIC DNA]</scope>
    <source>
        <strain evidence="2">SS_bin_28</strain>
    </source>
</reference>
<evidence type="ECO:0000256" key="1">
    <source>
        <dbReference type="SAM" id="SignalP"/>
    </source>
</evidence>
<evidence type="ECO:0000313" key="3">
    <source>
        <dbReference type="Proteomes" id="UP000547674"/>
    </source>
</evidence>
<dbReference type="AlphaFoldDB" id="A0A7Y2H3E1"/>
<name>A0A7Y2H3E1_UNCEI</name>